<name>A0A0R1WHG4_9LACO</name>
<organism evidence="2 3">
    <name type="scientific">Companilactobacillus nantensis DSM 16982</name>
    <dbReference type="NCBI Taxonomy" id="1423774"/>
    <lineage>
        <taxon>Bacteria</taxon>
        <taxon>Bacillati</taxon>
        <taxon>Bacillota</taxon>
        <taxon>Bacilli</taxon>
        <taxon>Lactobacillales</taxon>
        <taxon>Lactobacillaceae</taxon>
        <taxon>Companilactobacillus</taxon>
    </lineage>
</organism>
<dbReference type="Proteomes" id="UP000051302">
    <property type="component" value="Unassembled WGS sequence"/>
</dbReference>
<feature type="domain" description="RES" evidence="1">
    <location>
        <begin position="191"/>
        <end position="342"/>
    </location>
</feature>
<protein>
    <recommendedName>
        <fullName evidence="1">RES domain-containing protein</fullName>
    </recommendedName>
</protein>
<sequence length="364" mass="41975">MDIKARIRNIAESGNCDFCHSKNVCTLDIEKTIFDKNYAENIISDFEDLLNLYVVYDLDKSPELEKFDDESHKLADHLFNNTNIFNLSSNKISKLLKKLLIRKYSENKELFNSLVIPRYLLNEMLMKSSGIFKGDTWENFEEDIKYNNRFHSTMTNEGILMRFFEATTIELKEGSEFYRARISGDGSPISSDHMGAAPSGVASPGRLNASGIGYLYLCERYDVAVAEIKSSLNDVCTVAKFKILSKLTLVDLSQISKLSIFQFDNKEQYLMNYEILNKLDDSMRRLSSNERSEIGYVPTEYISDLIKYMTINGKRIDGIKYISTIDDETLDIVLFDENKAQQLKNELTSYQVRKINYTDLRKVQ</sequence>
<proteinExistence type="predicted"/>
<dbReference type="AlphaFoldDB" id="A0A0R1WHG4"/>
<accession>A0A0R1WHG4</accession>
<evidence type="ECO:0000313" key="2">
    <source>
        <dbReference type="EMBL" id="KRM17185.1"/>
    </source>
</evidence>
<dbReference type="Pfam" id="PF08808">
    <property type="entry name" value="RES"/>
    <property type="match status" value="1"/>
</dbReference>
<gene>
    <name evidence="2" type="ORF">FD31_GL000430</name>
</gene>
<dbReference type="EMBL" id="AZFV01000012">
    <property type="protein sequence ID" value="KRM17185.1"/>
    <property type="molecule type" value="Genomic_DNA"/>
</dbReference>
<dbReference type="STRING" id="1423774.FD31_GL000430"/>
<comment type="caution">
    <text evidence="2">The sequence shown here is derived from an EMBL/GenBank/DDBJ whole genome shotgun (WGS) entry which is preliminary data.</text>
</comment>
<keyword evidence="3" id="KW-1185">Reference proteome</keyword>
<dbReference type="PATRIC" id="fig|1423774.3.peg.441"/>
<dbReference type="InterPro" id="IPR014914">
    <property type="entry name" value="RES_dom"/>
</dbReference>
<reference evidence="2 3" key="1">
    <citation type="journal article" date="2015" name="Genome Announc.">
        <title>Expanding the biotechnology potential of lactobacilli through comparative genomics of 213 strains and associated genera.</title>
        <authorList>
            <person name="Sun Z."/>
            <person name="Harris H.M."/>
            <person name="McCann A."/>
            <person name="Guo C."/>
            <person name="Argimon S."/>
            <person name="Zhang W."/>
            <person name="Yang X."/>
            <person name="Jeffery I.B."/>
            <person name="Cooney J.C."/>
            <person name="Kagawa T.F."/>
            <person name="Liu W."/>
            <person name="Song Y."/>
            <person name="Salvetti E."/>
            <person name="Wrobel A."/>
            <person name="Rasinkangas P."/>
            <person name="Parkhill J."/>
            <person name="Rea M.C."/>
            <person name="O'Sullivan O."/>
            <person name="Ritari J."/>
            <person name="Douillard F.P."/>
            <person name="Paul Ross R."/>
            <person name="Yang R."/>
            <person name="Briner A.E."/>
            <person name="Felis G.E."/>
            <person name="de Vos W.M."/>
            <person name="Barrangou R."/>
            <person name="Klaenhammer T.R."/>
            <person name="Caufield P.W."/>
            <person name="Cui Y."/>
            <person name="Zhang H."/>
            <person name="O'Toole P.W."/>
        </authorList>
    </citation>
    <scope>NUCLEOTIDE SEQUENCE [LARGE SCALE GENOMIC DNA]</scope>
    <source>
        <strain evidence="2 3">DSM 16982</strain>
    </source>
</reference>
<evidence type="ECO:0000259" key="1">
    <source>
        <dbReference type="Pfam" id="PF08808"/>
    </source>
</evidence>
<evidence type="ECO:0000313" key="3">
    <source>
        <dbReference type="Proteomes" id="UP000051302"/>
    </source>
</evidence>